<dbReference type="Pfam" id="PF01636">
    <property type="entry name" value="APH"/>
    <property type="match status" value="1"/>
</dbReference>
<feature type="domain" description="Aminoglycoside phosphotransferase" evidence="8">
    <location>
        <begin position="34"/>
        <end position="260"/>
    </location>
</feature>
<evidence type="ECO:0000256" key="6">
    <source>
        <dbReference type="ARBA" id="ARBA00023251"/>
    </source>
</evidence>
<organism evidence="9 10">
    <name type="scientific">Streptomyces sannanensis</name>
    <dbReference type="NCBI Taxonomy" id="285536"/>
    <lineage>
        <taxon>Bacteria</taxon>
        <taxon>Bacillati</taxon>
        <taxon>Actinomycetota</taxon>
        <taxon>Actinomycetes</taxon>
        <taxon>Kitasatosporales</taxon>
        <taxon>Streptomycetaceae</taxon>
        <taxon>Streptomyces</taxon>
    </lineage>
</organism>
<comment type="similarity">
    <text evidence="1 7">Belongs to the aminoglycoside phosphotransferase family.</text>
</comment>
<sequence>MAGLPFTLTSRLELDGDRILVAVRSDGTAIHRVERRDSGAYFVKTTPHRSKDALRFHLSIEAERLVWLGKQGFPVPGVVDVGADDDMMWLVTTAVEGRPAADWPNPAERPAVIAAVADFTRALHALPAEGCPFNRSLAVSLRWARTAAFTGQIDLNDLDEHHSGWSAQQLLDKLEATEPPPEDELVVCHGDLCLDNLLIDTATLAVSGVLDVGRLGLADRWVDLAIAVRDISEEQSDDGQADAFLRRYGMAGADERRLRYYRLLDEFF</sequence>
<dbReference type="PANTHER" id="PTHR21310:SF41">
    <property type="entry name" value="3'-PHOSPHOTRANSFERASE, PUTATIVE-RELATED"/>
    <property type="match status" value="1"/>
</dbReference>
<dbReference type="InterPro" id="IPR024165">
    <property type="entry name" value="Kan/Strep_kinase"/>
</dbReference>
<evidence type="ECO:0000259" key="8">
    <source>
        <dbReference type="Pfam" id="PF01636"/>
    </source>
</evidence>
<dbReference type="Gene3D" id="3.30.200.20">
    <property type="entry name" value="Phosphorylase Kinase, domain 1"/>
    <property type="match status" value="1"/>
</dbReference>
<evidence type="ECO:0000313" key="9">
    <source>
        <dbReference type="EMBL" id="GAA3372914.1"/>
    </source>
</evidence>
<evidence type="ECO:0000256" key="5">
    <source>
        <dbReference type="ARBA" id="ARBA00022840"/>
    </source>
</evidence>
<dbReference type="CDD" id="cd05150">
    <property type="entry name" value="APH"/>
    <property type="match status" value="1"/>
</dbReference>
<dbReference type="Gene3D" id="3.90.1200.10">
    <property type="match status" value="1"/>
</dbReference>
<keyword evidence="5 7" id="KW-0067">ATP-binding</keyword>
<dbReference type="Proteomes" id="UP001499990">
    <property type="component" value="Unassembled WGS sequence"/>
</dbReference>
<dbReference type="InterPro" id="IPR011009">
    <property type="entry name" value="Kinase-like_dom_sf"/>
</dbReference>
<evidence type="ECO:0000256" key="4">
    <source>
        <dbReference type="ARBA" id="ARBA00022777"/>
    </source>
</evidence>
<proteinExistence type="inferred from homology"/>
<protein>
    <submittedName>
        <fullName evidence="9">Aminoglycoside 3'-phosphotransferase</fullName>
    </submittedName>
</protein>
<reference evidence="10" key="1">
    <citation type="journal article" date="2019" name="Int. J. Syst. Evol. Microbiol.">
        <title>The Global Catalogue of Microorganisms (GCM) 10K type strain sequencing project: providing services to taxonomists for standard genome sequencing and annotation.</title>
        <authorList>
            <consortium name="The Broad Institute Genomics Platform"/>
            <consortium name="The Broad Institute Genome Sequencing Center for Infectious Disease"/>
            <person name="Wu L."/>
            <person name="Ma J."/>
        </authorList>
    </citation>
    <scope>NUCLEOTIDE SEQUENCE [LARGE SCALE GENOMIC DNA]</scope>
    <source>
        <strain evidence="10">JCM 9651</strain>
    </source>
</reference>
<evidence type="ECO:0000256" key="7">
    <source>
        <dbReference type="PIRNR" id="PIRNR000706"/>
    </source>
</evidence>
<dbReference type="RefSeq" id="WP_345037740.1">
    <property type="nucleotide sequence ID" value="NZ_BAAAYL010000001.1"/>
</dbReference>
<evidence type="ECO:0000256" key="1">
    <source>
        <dbReference type="ARBA" id="ARBA00006219"/>
    </source>
</evidence>
<keyword evidence="10" id="KW-1185">Reference proteome</keyword>
<keyword evidence="6 7" id="KW-0046">Antibiotic resistance</keyword>
<keyword evidence="2 7" id="KW-0808">Transferase</keyword>
<name>A0ABP6SCQ7_9ACTN</name>
<dbReference type="EMBL" id="BAAAYL010000001">
    <property type="protein sequence ID" value="GAA3372914.1"/>
    <property type="molecule type" value="Genomic_DNA"/>
</dbReference>
<dbReference type="NCBIfam" id="NF033068">
    <property type="entry name" value="APH_3p"/>
    <property type="match status" value="1"/>
</dbReference>
<keyword evidence="4 7" id="KW-0418">Kinase</keyword>
<accession>A0ABP6SCQ7</accession>
<comment type="caution">
    <text evidence="9">The sequence shown here is derived from an EMBL/GenBank/DDBJ whole genome shotgun (WGS) entry which is preliminary data.</text>
</comment>
<evidence type="ECO:0000313" key="10">
    <source>
        <dbReference type="Proteomes" id="UP001499990"/>
    </source>
</evidence>
<dbReference type="PANTHER" id="PTHR21310">
    <property type="entry name" value="AMINOGLYCOSIDE PHOSPHOTRANSFERASE-RELATED-RELATED"/>
    <property type="match status" value="1"/>
</dbReference>
<dbReference type="PIRSF" id="PIRSF000706">
    <property type="entry name" value="Kanamycin_kin"/>
    <property type="match status" value="1"/>
</dbReference>
<dbReference type="SUPFAM" id="SSF56112">
    <property type="entry name" value="Protein kinase-like (PK-like)"/>
    <property type="match status" value="1"/>
</dbReference>
<evidence type="ECO:0000256" key="2">
    <source>
        <dbReference type="ARBA" id="ARBA00022679"/>
    </source>
</evidence>
<dbReference type="InterPro" id="IPR051678">
    <property type="entry name" value="AGP_Transferase"/>
</dbReference>
<evidence type="ECO:0000256" key="3">
    <source>
        <dbReference type="ARBA" id="ARBA00022741"/>
    </source>
</evidence>
<gene>
    <name evidence="9" type="ORF">GCM10020367_30790</name>
</gene>
<keyword evidence="3 7" id="KW-0547">Nucleotide-binding</keyword>
<dbReference type="InterPro" id="IPR002575">
    <property type="entry name" value="Aminoglycoside_PTrfase"/>
</dbReference>